<evidence type="ECO:0000256" key="1">
    <source>
        <dbReference type="SAM" id="SignalP"/>
    </source>
</evidence>
<feature type="chain" id="PRO_5045356398" evidence="1">
    <location>
        <begin position="24"/>
        <end position="162"/>
    </location>
</feature>
<keyword evidence="1" id="KW-0732">Signal</keyword>
<accession>A0ABQ8FY49</accession>
<name>A0ABQ8FY49_9PEZI</name>
<sequence length="162" mass="17257">MKSTHILLTLISAIAAAAHPLQADKVNALEAREAHSPGVSEAVNAVKRDAGVDEISAGLYVDWDSTGCPASAFDLHSLPSNHYPTLPDQPFFKMKLAVTIISLLFTSFSSASLIKRDGGNTDCSPSQCLCEVILGRNAGDHEVITFLCEDNPDNKDCLKVCG</sequence>
<gene>
    <name evidence="2" type="ORF">B0J12DRAFT_745273</name>
</gene>
<proteinExistence type="predicted"/>
<reference evidence="2 3" key="1">
    <citation type="journal article" date="2021" name="Nat. Commun.">
        <title>Genetic determinants of endophytism in the Arabidopsis root mycobiome.</title>
        <authorList>
            <person name="Mesny F."/>
            <person name="Miyauchi S."/>
            <person name="Thiergart T."/>
            <person name="Pickel B."/>
            <person name="Atanasova L."/>
            <person name="Karlsson M."/>
            <person name="Huettel B."/>
            <person name="Barry K.W."/>
            <person name="Haridas S."/>
            <person name="Chen C."/>
            <person name="Bauer D."/>
            <person name="Andreopoulos W."/>
            <person name="Pangilinan J."/>
            <person name="LaButti K."/>
            <person name="Riley R."/>
            <person name="Lipzen A."/>
            <person name="Clum A."/>
            <person name="Drula E."/>
            <person name="Henrissat B."/>
            <person name="Kohler A."/>
            <person name="Grigoriev I.V."/>
            <person name="Martin F.M."/>
            <person name="Hacquard S."/>
        </authorList>
    </citation>
    <scope>NUCLEOTIDE SEQUENCE [LARGE SCALE GENOMIC DNA]</scope>
    <source>
        <strain evidence="2 3">MPI-SDFR-AT-0080</strain>
    </source>
</reference>
<protein>
    <submittedName>
        <fullName evidence="2">Uncharacterized protein</fullName>
    </submittedName>
</protein>
<evidence type="ECO:0000313" key="3">
    <source>
        <dbReference type="Proteomes" id="UP000774617"/>
    </source>
</evidence>
<comment type="caution">
    <text evidence="2">The sequence shown here is derived from an EMBL/GenBank/DDBJ whole genome shotgun (WGS) entry which is preliminary data.</text>
</comment>
<dbReference type="Proteomes" id="UP000774617">
    <property type="component" value="Unassembled WGS sequence"/>
</dbReference>
<dbReference type="EMBL" id="JAGTJR010000046">
    <property type="protein sequence ID" value="KAH7030007.1"/>
    <property type="molecule type" value="Genomic_DNA"/>
</dbReference>
<keyword evidence="3" id="KW-1185">Reference proteome</keyword>
<organism evidence="2 3">
    <name type="scientific">Macrophomina phaseolina</name>
    <dbReference type="NCBI Taxonomy" id="35725"/>
    <lineage>
        <taxon>Eukaryota</taxon>
        <taxon>Fungi</taxon>
        <taxon>Dikarya</taxon>
        <taxon>Ascomycota</taxon>
        <taxon>Pezizomycotina</taxon>
        <taxon>Dothideomycetes</taxon>
        <taxon>Dothideomycetes incertae sedis</taxon>
        <taxon>Botryosphaeriales</taxon>
        <taxon>Botryosphaeriaceae</taxon>
        <taxon>Macrophomina</taxon>
    </lineage>
</organism>
<feature type="signal peptide" evidence="1">
    <location>
        <begin position="1"/>
        <end position="23"/>
    </location>
</feature>
<evidence type="ECO:0000313" key="2">
    <source>
        <dbReference type="EMBL" id="KAH7030007.1"/>
    </source>
</evidence>